<dbReference type="PROSITE" id="PS51459">
    <property type="entry name" value="FIDO"/>
    <property type="match status" value="1"/>
</dbReference>
<feature type="active site" evidence="1">
    <location>
        <position position="241"/>
    </location>
</feature>
<evidence type="ECO:0000313" key="4">
    <source>
        <dbReference type="Proteomes" id="UP000008743"/>
    </source>
</evidence>
<dbReference type="eggNOG" id="ENOG502S7QK">
    <property type="taxonomic scope" value="Eukaryota"/>
</dbReference>
<dbReference type="Proteomes" id="UP000008743">
    <property type="component" value="Unassembled WGS sequence"/>
</dbReference>
<dbReference type="InterPro" id="IPR036597">
    <property type="entry name" value="Fido-like_dom_sf"/>
</dbReference>
<dbReference type="InterPro" id="IPR003812">
    <property type="entry name" value="Fido"/>
</dbReference>
<name>A0A0D2U511_CAPO3</name>
<accession>A0A0D2U511</accession>
<dbReference type="PANTHER" id="PTHR13504:SF38">
    <property type="entry name" value="FIDO DOMAIN-CONTAINING PROTEIN"/>
    <property type="match status" value="1"/>
</dbReference>
<dbReference type="STRING" id="595528.A0A0D2U511"/>
<dbReference type="PANTHER" id="PTHR13504">
    <property type="entry name" value="FIDO DOMAIN-CONTAINING PROTEIN DDB_G0283145"/>
    <property type="match status" value="1"/>
</dbReference>
<evidence type="ECO:0000256" key="1">
    <source>
        <dbReference type="PIRSR" id="PIRSR640198-1"/>
    </source>
</evidence>
<dbReference type="EMBL" id="KE346361">
    <property type="protein sequence ID" value="KJE90246.1"/>
    <property type="molecule type" value="Genomic_DNA"/>
</dbReference>
<evidence type="ECO:0000313" key="3">
    <source>
        <dbReference type="EMBL" id="KJE90246.1"/>
    </source>
</evidence>
<reference evidence="4" key="1">
    <citation type="submission" date="2011-02" db="EMBL/GenBank/DDBJ databases">
        <title>The Genome Sequence of Capsaspora owczarzaki ATCC 30864.</title>
        <authorList>
            <person name="Russ C."/>
            <person name="Cuomo C."/>
            <person name="Burger G."/>
            <person name="Gray M.W."/>
            <person name="Holland P.W.H."/>
            <person name="King N."/>
            <person name="Lang F.B.F."/>
            <person name="Roger A.J."/>
            <person name="Ruiz-Trillo I."/>
            <person name="Young S.K."/>
            <person name="Zeng Q."/>
            <person name="Gargeya S."/>
            <person name="Alvarado L."/>
            <person name="Berlin A."/>
            <person name="Chapman S.B."/>
            <person name="Chen Z."/>
            <person name="Freedman E."/>
            <person name="Gellesch M."/>
            <person name="Goldberg J."/>
            <person name="Griggs A."/>
            <person name="Gujja S."/>
            <person name="Heilman E."/>
            <person name="Heiman D."/>
            <person name="Howarth C."/>
            <person name="Mehta T."/>
            <person name="Neiman D."/>
            <person name="Pearson M."/>
            <person name="Roberts A."/>
            <person name="Saif S."/>
            <person name="Shea T."/>
            <person name="Shenoy N."/>
            <person name="Sisk P."/>
            <person name="Stolte C."/>
            <person name="Sykes S."/>
            <person name="White J."/>
            <person name="Yandava C."/>
            <person name="Haas B."/>
            <person name="Nusbaum C."/>
            <person name="Birren B."/>
        </authorList>
    </citation>
    <scope>NUCLEOTIDE SEQUENCE</scope>
    <source>
        <strain evidence="4">ATCC 30864</strain>
    </source>
</reference>
<dbReference type="Pfam" id="PF02661">
    <property type="entry name" value="Fic"/>
    <property type="match status" value="1"/>
</dbReference>
<protein>
    <recommendedName>
        <fullName evidence="2">Fido domain-containing protein</fullName>
    </recommendedName>
</protein>
<dbReference type="RefSeq" id="XP_004364453.1">
    <property type="nucleotide sequence ID" value="XM_004364396.1"/>
</dbReference>
<dbReference type="PhylomeDB" id="A0A0D2U511"/>
<sequence>MNYAAALRQNFTIAVAQQWDLNELRASHGLGSSLQSLRESLMTVNGQLAPLNWHKDQEVIIVVIGFYVNDFWRGELGLSRDVDTTPLLEHVRNGDSQAFEMILPPAEGQTRTWQKVHNFYATAHALLHDNLEVPMSEALSAQVQEIRRQLRDRPFDASLARDVHRIVMHDCMDYAGEYRTIQVQPLNSNVAYATPSKISQRLDALFAITQELMPATVTTTELFDQAIKVAGVFFREFLLIHPFRNGNGRVARLLLSYLLRATTAVPVSLFINNRAEYIEVLENCPAEKVPWACIGYILRCCLHQASQMHYLAM</sequence>
<proteinExistence type="predicted"/>
<evidence type="ECO:0000259" key="2">
    <source>
        <dbReference type="PROSITE" id="PS51459"/>
    </source>
</evidence>
<dbReference type="AlphaFoldDB" id="A0A0D2U511"/>
<dbReference type="InterPro" id="IPR040198">
    <property type="entry name" value="Fido_containing"/>
</dbReference>
<dbReference type="OrthoDB" id="2124009at2759"/>
<dbReference type="InParanoid" id="A0A0D2U511"/>
<organism evidence="3 4">
    <name type="scientific">Capsaspora owczarzaki (strain ATCC 30864)</name>
    <dbReference type="NCBI Taxonomy" id="595528"/>
    <lineage>
        <taxon>Eukaryota</taxon>
        <taxon>Filasterea</taxon>
        <taxon>Capsaspora</taxon>
    </lineage>
</organism>
<dbReference type="SUPFAM" id="SSF140931">
    <property type="entry name" value="Fic-like"/>
    <property type="match status" value="1"/>
</dbReference>
<dbReference type="Gene3D" id="1.10.3290.10">
    <property type="entry name" value="Fido-like domain"/>
    <property type="match status" value="1"/>
</dbReference>
<feature type="domain" description="Fido" evidence="2">
    <location>
        <begin position="155"/>
        <end position="299"/>
    </location>
</feature>
<keyword evidence="4" id="KW-1185">Reference proteome</keyword>
<gene>
    <name evidence="3" type="ORF">CAOG_001585</name>
</gene>